<evidence type="ECO:0000313" key="2">
    <source>
        <dbReference type="EMBL" id="AZI57223.1"/>
    </source>
</evidence>
<keyword evidence="1" id="KW-1133">Transmembrane helix</keyword>
<keyword evidence="1" id="KW-0812">Transmembrane</keyword>
<reference evidence="2 3" key="1">
    <citation type="submission" date="2018-11" db="EMBL/GenBank/DDBJ databases">
        <authorList>
            <person name="Da X."/>
        </authorList>
    </citation>
    <scope>NUCLEOTIDE SEQUENCE [LARGE SCALE GENOMIC DNA]</scope>
    <source>
        <strain evidence="2 3">S14-144</strain>
    </source>
</reference>
<evidence type="ECO:0000313" key="3">
    <source>
        <dbReference type="Proteomes" id="UP000268084"/>
    </source>
</evidence>
<dbReference type="AlphaFoldDB" id="A0A3G8ZIR7"/>
<dbReference type="RefSeq" id="WP_124797908.1">
    <property type="nucleotide sequence ID" value="NZ_CP034170.1"/>
</dbReference>
<name>A0A3G8ZIR7_9ACTN</name>
<reference evidence="2 3" key="2">
    <citation type="submission" date="2018-12" db="EMBL/GenBank/DDBJ databases">
        <title>Nakamurella antarcticus sp. nov., isolated from Antarctica South Shetland Islands soil.</title>
        <authorList>
            <person name="Peng F."/>
        </authorList>
    </citation>
    <scope>NUCLEOTIDE SEQUENCE [LARGE SCALE GENOMIC DNA]</scope>
    <source>
        <strain evidence="2 3">S14-144</strain>
    </source>
</reference>
<accession>A0A3G8ZIR7</accession>
<sequence length="96" mass="10063">MCLDDMNRSCVAIEVDDRFKEIVGQGDAVPPILTPPPVTPPVVLQPAVPTRTFPLAATGVDAEAFGSAGLLMLLLGAGFLMLGARRRRTNAGSQTT</sequence>
<dbReference type="EMBL" id="CP034170">
    <property type="protein sequence ID" value="AZI57223.1"/>
    <property type="molecule type" value="Genomic_DNA"/>
</dbReference>
<gene>
    <name evidence="2" type="ORF">EH165_02665</name>
</gene>
<dbReference type="KEGG" id="nak:EH165_02665"/>
<protein>
    <submittedName>
        <fullName evidence="2">Uncharacterized protein</fullName>
    </submittedName>
</protein>
<evidence type="ECO:0000256" key="1">
    <source>
        <dbReference type="SAM" id="Phobius"/>
    </source>
</evidence>
<proteinExistence type="predicted"/>
<dbReference type="Proteomes" id="UP000268084">
    <property type="component" value="Chromosome"/>
</dbReference>
<keyword evidence="1" id="KW-0472">Membrane</keyword>
<feature type="transmembrane region" description="Helical" evidence="1">
    <location>
        <begin position="64"/>
        <end position="84"/>
    </location>
</feature>
<organism evidence="2 3">
    <name type="scientific">Nakamurella antarctica</name>
    <dbReference type="NCBI Taxonomy" id="1902245"/>
    <lineage>
        <taxon>Bacteria</taxon>
        <taxon>Bacillati</taxon>
        <taxon>Actinomycetota</taxon>
        <taxon>Actinomycetes</taxon>
        <taxon>Nakamurellales</taxon>
        <taxon>Nakamurellaceae</taxon>
        <taxon>Nakamurella</taxon>
    </lineage>
</organism>
<keyword evidence="3" id="KW-1185">Reference proteome</keyword>